<gene>
    <name evidence="1" type="ORF">AVEN_265251_1</name>
</gene>
<accession>A0A4Y2XAU2</accession>
<reference evidence="1 2" key="1">
    <citation type="journal article" date="2019" name="Sci. Rep.">
        <title>Orb-weaving spider Araneus ventricosus genome elucidates the spidroin gene catalogue.</title>
        <authorList>
            <person name="Kono N."/>
            <person name="Nakamura H."/>
            <person name="Ohtoshi R."/>
            <person name="Moran D.A.P."/>
            <person name="Shinohara A."/>
            <person name="Yoshida Y."/>
            <person name="Fujiwara M."/>
            <person name="Mori M."/>
            <person name="Tomita M."/>
            <person name="Arakawa K."/>
        </authorList>
    </citation>
    <scope>NUCLEOTIDE SEQUENCE [LARGE SCALE GENOMIC DNA]</scope>
</reference>
<dbReference type="EMBL" id="BGPR01074625">
    <property type="protein sequence ID" value="GBO46743.1"/>
    <property type="molecule type" value="Genomic_DNA"/>
</dbReference>
<keyword evidence="2" id="KW-1185">Reference proteome</keyword>
<protein>
    <submittedName>
        <fullName evidence="1">Uncharacterized protein</fullName>
    </submittedName>
</protein>
<name>A0A4Y2XAU2_ARAVE</name>
<dbReference type="Proteomes" id="UP000499080">
    <property type="component" value="Unassembled WGS sequence"/>
</dbReference>
<evidence type="ECO:0000313" key="2">
    <source>
        <dbReference type="Proteomes" id="UP000499080"/>
    </source>
</evidence>
<comment type="caution">
    <text evidence="1">The sequence shown here is derived from an EMBL/GenBank/DDBJ whole genome shotgun (WGS) entry which is preliminary data.</text>
</comment>
<organism evidence="1 2">
    <name type="scientific">Araneus ventricosus</name>
    <name type="common">Orbweaver spider</name>
    <name type="synonym">Epeira ventricosa</name>
    <dbReference type="NCBI Taxonomy" id="182803"/>
    <lineage>
        <taxon>Eukaryota</taxon>
        <taxon>Metazoa</taxon>
        <taxon>Ecdysozoa</taxon>
        <taxon>Arthropoda</taxon>
        <taxon>Chelicerata</taxon>
        <taxon>Arachnida</taxon>
        <taxon>Araneae</taxon>
        <taxon>Araneomorphae</taxon>
        <taxon>Entelegynae</taxon>
        <taxon>Araneoidea</taxon>
        <taxon>Araneidae</taxon>
        <taxon>Araneus</taxon>
    </lineage>
</organism>
<proteinExistence type="predicted"/>
<dbReference type="AlphaFoldDB" id="A0A4Y2XAU2"/>
<evidence type="ECO:0000313" key="1">
    <source>
        <dbReference type="EMBL" id="GBO46743.1"/>
    </source>
</evidence>
<sequence length="116" mass="13025">MATLKLGSCSSSAIYTADQHYGFTCLNQLLNWLPEPITENQDEKYNYVVAHLPPEIAESGTRRNYSTGFLTSPYADRRSKCRSMLQSRKHPGNTASVGRWCLSLGDRKPSELLRVA</sequence>